<name>A0ABT1XMV1_9SPHN</name>
<dbReference type="InterPro" id="IPR001129">
    <property type="entry name" value="Membr-assoc_MAPEG"/>
</dbReference>
<dbReference type="SUPFAM" id="SSF161084">
    <property type="entry name" value="MAPEG domain-like"/>
    <property type="match status" value="1"/>
</dbReference>
<evidence type="ECO:0000256" key="3">
    <source>
        <dbReference type="ARBA" id="ARBA00022989"/>
    </source>
</evidence>
<evidence type="ECO:0000256" key="2">
    <source>
        <dbReference type="ARBA" id="ARBA00022692"/>
    </source>
</evidence>
<feature type="transmembrane region" description="Helical" evidence="5">
    <location>
        <begin position="120"/>
        <end position="142"/>
    </location>
</feature>
<feature type="transmembrane region" description="Helical" evidence="5">
    <location>
        <begin position="6"/>
        <end position="26"/>
    </location>
</feature>
<dbReference type="EMBL" id="JANKHH010000002">
    <property type="protein sequence ID" value="MCR2832970.1"/>
    <property type="molecule type" value="Genomic_DNA"/>
</dbReference>
<keyword evidence="4 5" id="KW-0472">Membrane</keyword>
<organism evidence="6 7">
    <name type="scientific">Parerythrobacter lacustris</name>
    <dbReference type="NCBI Taxonomy" id="2969984"/>
    <lineage>
        <taxon>Bacteria</taxon>
        <taxon>Pseudomonadati</taxon>
        <taxon>Pseudomonadota</taxon>
        <taxon>Alphaproteobacteria</taxon>
        <taxon>Sphingomonadales</taxon>
        <taxon>Erythrobacteraceae</taxon>
        <taxon>Parerythrobacter</taxon>
    </lineage>
</organism>
<evidence type="ECO:0000256" key="5">
    <source>
        <dbReference type="SAM" id="Phobius"/>
    </source>
</evidence>
<dbReference type="Pfam" id="PF01124">
    <property type="entry name" value="MAPEG"/>
    <property type="match status" value="1"/>
</dbReference>
<reference evidence="6 7" key="1">
    <citation type="submission" date="2022-08" db="EMBL/GenBank/DDBJ databases">
        <title>Polyphasic taxonomy analysis of Qipengyuania sp.RS5-5.</title>
        <authorList>
            <person name="Xamxidin M."/>
            <person name="Wu M."/>
        </authorList>
    </citation>
    <scope>NUCLEOTIDE SEQUENCE [LARGE SCALE GENOMIC DNA]</scope>
    <source>
        <strain evidence="6 7">RS5-5</strain>
    </source>
</reference>
<dbReference type="RefSeq" id="WP_257594737.1">
    <property type="nucleotide sequence ID" value="NZ_JANKHH010000002.1"/>
</dbReference>
<gene>
    <name evidence="6" type="ORF">NSO95_03355</name>
</gene>
<comment type="caution">
    <text evidence="6">The sequence shown here is derived from an EMBL/GenBank/DDBJ whole genome shotgun (WGS) entry which is preliminary data.</text>
</comment>
<sequence>MIRAEILQPVVALAIWTMVMWVWMYATRIPAMSRAKIDAAKMVGSTGASLREQLPESVSWKADNYNHLHEAPTVFYAIAITLAVIGQGDGMNALLAWIYVGLRVAHSLVQTTSNRVLVRFVLFALSSLVLMALILHASITVFDLHG</sequence>
<evidence type="ECO:0000313" key="7">
    <source>
        <dbReference type="Proteomes" id="UP001206067"/>
    </source>
</evidence>
<evidence type="ECO:0000256" key="1">
    <source>
        <dbReference type="ARBA" id="ARBA00004370"/>
    </source>
</evidence>
<accession>A0ABT1XMV1</accession>
<keyword evidence="2 5" id="KW-0812">Transmembrane</keyword>
<keyword evidence="7" id="KW-1185">Reference proteome</keyword>
<keyword evidence="3 5" id="KW-1133">Transmembrane helix</keyword>
<evidence type="ECO:0000256" key="4">
    <source>
        <dbReference type="ARBA" id="ARBA00023136"/>
    </source>
</evidence>
<dbReference type="Gene3D" id="1.20.120.550">
    <property type="entry name" value="Membrane associated eicosanoid/glutathione metabolism-like domain"/>
    <property type="match status" value="1"/>
</dbReference>
<proteinExistence type="predicted"/>
<comment type="subcellular location">
    <subcellularLocation>
        <location evidence="1">Membrane</location>
    </subcellularLocation>
</comment>
<evidence type="ECO:0000313" key="6">
    <source>
        <dbReference type="EMBL" id="MCR2832970.1"/>
    </source>
</evidence>
<feature type="transmembrane region" description="Helical" evidence="5">
    <location>
        <begin position="74"/>
        <end position="100"/>
    </location>
</feature>
<dbReference type="Proteomes" id="UP001206067">
    <property type="component" value="Unassembled WGS sequence"/>
</dbReference>
<protein>
    <submittedName>
        <fullName evidence="6">MAPEG family protein</fullName>
    </submittedName>
</protein>
<dbReference type="InterPro" id="IPR023352">
    <property type="entry name" value="MAPEG-like_dom_sf"/>
</dbReference>